<comment type="caution">
    <text evidence="1">The sequence shown here is derived from an EMBL/GenBank/DDBJ whole genome shotgun (WGS) entry which is preliminary data.</text>
</comment>
<organism evidence="1 2">
    <name type="scientific">Leptospira alexanderi serovar Manhao 3 str. L 60</name>
    <dbReference type="NCBI Taxonomy" id="1049759"/>
    <lineage>
        <taxon>Bacteria</taxon>
        <taxon>Pseudomonadati</taxon>
        <taxon>Spirochaetota</taxon>
        <taxon>Spirochaetia</taxon>
        <taxon>Leptospirales</taxon>
        <taxon>Leptospiraceae</taxon>
        <taxon>Leptospira</taxon>
    </lineage>
</organism>
<dbReference type="AlphaFoldDB" id="V6I2P8"/>
<accession>V6I2P8</accession>
<protein>
    <submittedName>
        <fullName evidence="1">Uncharacterized protein</fullName>
    </submittedName>
</protein>
<sequence>MYLIEIKKNLKFEFPKGVSSYRFVELMPNALPVTTSFLTSSCMGMF</sequence>
<evidence type="ECO:0000313" key="1">
    <source>
        <dbReference type="EMBL" id="EQA64525.1"/>
    </source>
</evidence>
<evidence type="ECO:0000313" key="2">
    <source>
        <dbReference type="Proteomes" id="UP000018747"/>
    </source>
</evidence>
<keyword evidence="2" id="KW-1185">Reference proteome</keyword>
<proteinExistence type="predicted"/>
<name>V6I2P8_9LEPT</name>
<gene>
    <name evidence="1" type="ORF">LEP1GSC062_0548</name>
</gene>
<reference evidence="1" key="1">
    <citation type="submission" date="2013-05" db="EMBL/GenBank/DDBJ databases">
        <authorList>
            <person name="Harkins D.M."/>
            <person name="Durkin A.S."/>
            <person name="Brinkac L.M."/>
            <person name="Haft D.H."/>
            <person name="Selengut J.D."/>
            <person name="Sanka R."/>
            <person name="DePew J."/>
            <person name="Purushe J."/>
            <person name="Hartskeerl R.A."/>
            <person name="Ahmed A."/>
            <person name="van der Linden H."/>
            <person name="Goris M.G.A."/>
            <person name="Vinetz J.M."/>
            <person name="Sutton G.G."/>
            <person name="Nierman W.C."/>
            <person name="Fouts D.E."/>
        </authorList>
    </citation>
    <scope>NUCLEOTIDE SEQUENCE [LARGE SCALE GENOMIC DNA]</scope>
    <source>
        <strain evidence="1">L 60</strain>
    </source>
</reference>
<dbReference type="Proteomes" id="UP000018747">
    <property type="component" value="Unassembled WGS sequence"/>
</dbReference>
<dbReference type="EMBL" id="AHMT02000005">
    <property type="protein sequence ID" value="EQA64525.1"/>
    <property type="molecule type" value="Genomic_DNA"/>
</dbReference>